<dbReference type="Proteomes" id="UP000662873">
    <property type="component" value="Chromosome"/>
</dbReference>
<evidence type="ECO:0000256" key="1">
    <source>
        <dbReference type="ARBA" id="ARBA00010996"/>
    </source>
</evidence>
<dbReference type="KEGG" id="npy:NPRO_08130"/>
<gene>
    <name evidence="3" type="ORF">NPRO_08130</name>
</gene>
<dbReference type="InterPro" id="IPR036249">
    <property type="entry name" value="Thioredoxin-like_sf"/>
</dbReference>
<dbReference type="EMBL" id="AP021858">
    <property type="protein sequence ID" value="BBO23218.1"/>
    <property type="molecule type" value="Genomic_DNA"/>
</dbReference>
<keyword evidence="2" id="KW-0472">Membrane</keyword>
<accession>A0A809R994</accession>
<name>A0A809R994_9BACT</name>
<protein>
    <submittedName>
        <fullName evidence="3">SCO family protein</fullName>
    </submittedName>
</protein>
<dbReference type="InterPro" id="IPR003782">
    <property type="entry name" value="SCO1/SenC"/>
</dbReference>
<dbReference type="CDD" id="cd02968">
    <property type="entry name" value="SCO"/>
    <property type="match status" value="1"/>
</dbReference>
<comment type="similarity">
    <text evidence="1">Belongs to the SCO1/2 family.</text>
</comment>
<sequence>MTTRISHFGWKHLAGIALLCALPGVLLAQRGKTPITDKIGLDQNLGAQVPLSAEFLDESGKKVALGDYFKEKPVVLVPLFYGCKGSCLLIRDGVIKMLNAQKKIKPREDFEVVILSVHPKETPQMAADAKAFWMEVYKEEGFEDGFHFLSGSWDAIQSVTKPVGFRYVYDFETDELAHPAGIVVLTPEGRTSQYIFGVTYPAKIFMDSVSAAQSNQIGERSEELLFGCWKYDPKSGKYRIVVENVLKALGAATVLILGISIGFLSYKYRTAPAQKSDKAAEGGETAE</sequence>
<proteinExistence type="inferred from homology"/>
<evidence type="ECO:0000256" key="2">
    <source>
        <dbReference type="SAM" id="Phobius"/>
    </source>
</evidence>
<reference evidence="3" key="1">
    <citation type="journal article" name="DNA Res.">
        <title>The physiological potential of anammox bacteria as revealed by their core genome structure.</title>
        <authorList>
            <person name="Okubo T."/>
            <person name="Toyoda A."/>
            <person name="Fukuhara K."/>
            <person name="Uchiyama I."/>
            <person name="Harigaya Y."/>
            <person name="Kuroiwa M."/>
            <person name="Suzuki T."/>
            <person name="Murakami Y."/>
            <person name="Suwa Y."/>
            <person name="Takami H."/>
        </authorList>
    </citation>
    <scope>NUCLEOTIDE SEQUENCE</scope>
    <source>
        <strain evidence="3">317325-2</strain>
    </source>
</reference>
<dbReference type="Gene3D" id="3.40.30.10">
    <property type="entry name" value="Glutaredoxin"/>
    <property type="match status" value="1"/>
</dbReference>
<dbReference type="PANTHER" id="PTHR12151">
    <property type="entry name" value="ELECTRON TRANSPORT PROTIN SCO1/SENC FAMILY MEMBER"/>
    <property type="match status" value="1"/>
</dbReference>
<keyword evidence="2" id="KW-1133">Transmembrane helix</keyword>
<keyword evidence="2" id="KW-0812">Transmembrane</keyword>
<feature type="transmembrane region" description="Helical" evidence="2">
    <location>
        <begin position="245"/>
        <end position="266"/>
    </location>
</feature>
<evidence type="ECO:0000313" key="4">
    <source>
        <dbReference type="Proteomes" id="UP000662873"/>
    </source>
</evidence>
<dbReference type="SUPFAM" id="SSF52833">
    <property type="entry name" value="Thioredoxin-like"/>
    <property type="match status" value="1"/>
</dbReference>
<organism evidence="3 4">
    <name type="scientific">Candidatus Nitrosymbiomonas proteolyticus</name>
    <dbReference type="NCBI Taxonomy" id="2608984"/>
    <lineage>
        <taxon>Bacteria</taxon>
        <taxon>Bacillati</taxon>
        <taxon>Armatimonadota</taxon>
        <taxon>Armatimonadota incertae sedis</taxon>
        <taxon>Candidatus Nitrosymbiomonas</taxon>
    </lineage>
</organism>
<evidence type="ECO:0000313" key="3">
    <source>
        <dbReference type="EMBL" id="BBO23218.1"/>
    </source>
</evidence>
<dbReference type="PANTHER" id="PTHR12151:SF8">
    <property type="entry name" value="THIOREDOXIN DOMAIN-CONTAINING PROTEIN"/>
    <property type="match status" value="1"/>
</dbReference>
<dbReference type="AlphaFoldDB" id="A0A809R994"/>